<dbReference type="AlphaFoldDB" id="A0A1H8TUP3"/>
<evidence type="ECO:0000256" key="2">
    <source>
        <dbReference type="SAM" id="MobiDB-lite"/>
    </source>
</evidence>
<dbReference type="SUPFAM" id="SSF140453">
    <property type="entry name" value="EsxAB dimer-like"/>
    <property type="match status" value="1"/>
</dbReference>
<protein>
    <recommendedName>
        <fullName evidence="1">ESAT-6-like protein</fullName>
    </recommendedName>
</protein>
<gene>
    <name evidence="3" type="ORF">SAMN04488134_12014</name>
</gene>
<dbReference type="Proteomes" id="UP000199300">
    <property type="component" value="Unassembled WGS sequence"/>
</dbReference>
<dbReference type="RefSeq" id="WP_091500389.1">
    <property type="nucleotide sequence ID" value="NZ_FODJ01000020.1"/>
</dbReference>
<reference evidence="3 4" key="1">
    <citation type="submission" date="2016-10" db="EMBL/GenBank/DDBJ databases">
        <authorList>
            <person name="de Groot N.N."/>
        </authorList>
    </citation>
    <scope>NUCLEOTIDE SEQUENCE [LARGE SCALE GENOMIC DNA]</scope>
    <source>
        <strain evidence="3 4">CGMCC 1.10434</strain>
    </source>
</reference>
<dbReference type="STRING" id="872970.SAMN04488134_12014"/>
<name>A0A1H8TUP3_9BACI</name>
<dbReference type="InterPro" id="IPR036689">
    <property type="entry name" value="ESAT-6-like_sf"/>
</dbReference>
<dbReference type="Pfam" id="PF06013">
    <property type="entry name" value="WXG100"/>
    <property type="match status" value="1"/>
</dbReference>
<proteinExistence type="inferred from homology"/>
<dbReference type="NCBIfam" id="TIGR03930">
    <property type="entry name" value="WXG100_ESAT6"/>
    <property type="match status" value="1"/>
</dbReference>
<accession>A0A1H8TUP3</accession>
<dbReference type="Gene3D" id="1.10.287.1060">
    <property type="entry name" value="ESAT-6-like"/>
    <property type="match status" value="1"/>
</dbReference>
<evidence type="ECO:0000256" key="1">
    <source>
        <dbReference type="RuleBase" id="RU362001"/>
    </source>
</evidence>
<comment type="similarity">
    <text evidence="1">Belongs to the WXG100 family.</text>
</comment>
<evidence type="ECO:0000313" key="4">
    <source>
        <dbReference type="Proteomes" id="UP000199300"/>
    </source>
</evidence>
<sequence>MAGQIRMTPDELKSRAKTYGSGSSQINDVLRQLQRLQNQLRGEWEGRAFERFDSQFQELVPKVQNFSQLLVDIQTQLQKTAQAVQEQDQALSQNFGLR</sequence>
<dbReference type="OrthoDB" id="4978934at2"/>
<dbReference type="InterPro" id="IPR010310">
    <property type="entry name" value="T7SS_ESAT-6-like"/>
</dbReference>
<evidence type="ECO:0000313" key="3">
    <source>
        <dbReference type="EMBL" id="SEO94712.1"/>
    </source>
</evidence>
<feature type="region of interest" description="Disordered" evidence="2">
    <location>
        <begin position="1"/>
        <end position="22"/>
    </location>
</feature>
<organism evidence="3 4">
    <name type="scientific">Amphibacillus marinus</name>
    <dbReference type="NCBI Taxonomy" id="872970"/>
    <lineage>
        <taxon>Bacteria</taxon>
        <taxon>Bacillati</taxon>
        <taxon>Bacillota</taxon>
        <taxon>Bacilli</taxon>
        <taxon>Bacillales</taxon>
        <taxon>Bacillaceae</taxon>
        <taxon>Amphibacillus</taxon>
    </lineage>
</organism>
<dbReference type="EMBL" id="FODJ01000020">
    <property type="protein sequence ID" value="SEO94712.1"/>
    <property type="molecule type" value="Genomic_DNA"/>
</dbReference>
<keyword evidence="4" id="KW-1185">Reference proteome</keyword>